<feature type="signal peptide" evidence="2">
    <location>
        <begin position="1"/>
        <end position="27"/>
    </location>
</feature>
<evidence type="ECO:0000259" key="3">
    <source>
        <dbReference type="Pfam" id="PF26010"/>
    </source>
</evidence>
<keyword evidence="1" id="KW-0812">Transmembrane</keyword>
<evidence type="ECO:0000256" key="1">
    <source>
        <dbReference type="SAM" id="Phobius"/>
    </source>
</evidence>
<name>A0ABD2XYI1_9GENT</name>
<dbReference type="Pfam" id="PF26010">
    <property type="entry name" value="DUF8003"/>
    <property type="match status" value="1"/>
</dbReference>
<dbReference type="EMBL" id="JBJUIK010000017">
    <property type="protein sequence ID" value="KAL3498535.1"/>
    <property type="molecule type" value="Genomic_DNA"/>
</dbReference>
<sequence length="1453" mass="156653">MASPFIISQLFYTVFLLFGLFASRSCCFGTSVKGGKADFEYDNDEDSDLVLFHQDYSPPAPPPPPPHPPSVTCEGALGGVGTLDTTCKIVSNLNISDNVYIQGKGDFYILPNVTLNCSFSGCELVLNISGNFTLGENSTILAGTFDLTTENASFLNGSVVNTTGLAGNPPAQTSGTPQGLDGAGGGYGGRGAACLMNQEKLPDDVWGGDAYGWAYLELPCSYGSKGGTTSREVDYGGGGGGRIRLMVKKLLEMNGSLLADGGDGGSKGGGGSGGSIYIKAFKMIGSGFISACGGNGFAGGGGGRVSVDVFSRHEDPEIFANGGSSRGCQENAGAAGTFYDAVPHSLTICNYNKSTDTDTLIMDFPKPFLTNVYIKYKAKASVPLLWSRVQVQGQISLLSGAILNFGLPHYSMSEFEIVAEELLMSDSVIKVFGALRMSVKMFLMWNSRMLIDGEGDENVETSMLEASNLIVLKESSVIHSNANLGVHGQGFLNLSGPGDCIEAQRLVLSLFYSIQVGPGSVLRGPLENASAEAVTPKLYCNQQDCPVELLHPPEDCNVNSSLSFTLQICRVEDIIVEGLIKGSVVHFRAITITVLSSGTISTFGMGCIGGVGQGKVLDSGIGSGGGHGGKGGMGCYNNSCIDGGISYGDGNLPCELGSGSGNDSLAGATAGGGILVMGSWEHSLISLSVEGSVKADGDSFEGPLQRKGYVTLENSNLGPGGGSGGTILLFLQFLDLGVSGIISSAGGRGSVIGSGGGGGGRIHFHWSNIPTGDMYQPIATINGSIHTGGGIGGGQDNAGEDGSVTGKACPKGLYGIFCEECPAGTYKNVSGSDRALCFPCPSNELPQRAAYVSVRGGTTETPCPYECLSERYHMPHCYTALEELIYTFGGPWLFGLLLLGLLILLALVLSVARMKFVGVDELPGPGPTRRGSQIDHSFPFLESLNEVLETNRVEESQSHVHRMYFLGPNTFGEPWHLPHTPPEQIKEIVYEGAFNTFVDEINAIVAYQWWEGSVHGILCLFAYPLAWSWQQWRRRIKLQRLREFVRSEYDHACLRSCRSRALYEGLKVAATPDLMLAYLDFFLGGDEKRSDLPPRIQQRFPLSLLFGGDGSFMAPFSLHSDKTITSLMSQAVPPTTWFRFVAGLNAQLRLVRRGCLRAKFRAVLNWLETFANPALRIYDIHIDLAWFQTTTGGFCQYGLLIYAVDKDAEQFSFQGLDGTLKTEAQSRASTIYGENQSGYFREDSFLGRNHRSTEHNFRQKIYGGILDVSSLKKLEERRDILFALSFLIHNAKPVGHQDLVGLVMSMLLLGDISLVLLTMLQLYSVSLADVFLFLFILPLGILLTFPAGINALFSHGPRKSAGLARVYALWNVTSFVNVVVAFICGYVHYTTQSKKKLPYFQPWNMDEKEWWIFPFALVLCKCIQSQLINRHVANLEIQDRSLYSTDFELFWQS</sequence>
<feature type="chain" id="PRO_5044848326" description="DUF8003 domain-containing protein" evidence="2">
    <location>
        <begin position="28"/>
        <end position="1453"/>
    </location>
</feature>
<comment type="caution">
    <text evidence="4">The sequence shown here is derived from an EMBL/GenBank/DDBJ whole genome shotgun (WGS) entry which is preliminary data.</text>
</comment>
<accession>A0ABD2XYI1</accession>
<feature type="transmembrane region" description="Helical" evidence="1">
    <location>
        <begin position="1299"/>
        <end position="1324"/>
    </location>
</feature>
<organism evidence="4 5">
    <name type="scientific">Cinchona calisaya</name>
    <dbReference type="NCBI Taxonomy" id="153742"/>
    <lineage>
        <taxon>Eukaryota</taxon>
        <taxon>Viridiplantae</taxon>
        <taxon>Streptophyta</taxon>
        <taxon>Embryophyta</taxon>
        <taxon>Tracheophyta</taxon>
        <taxon>Spermatophyta</taxon>
        <taxon>Magnoliopsida</taxon>
        <taxon>eudicotyledons</taxon>
        <taxon>Gunneridae</taxon>
        <taxon>Pentapetalae</taxon>
        <taxon>asterids</taxon>
        <taxon>lamiids</taxon>
        <taxon>Gentianales</taxon>
        <taxon>Rubiaceae</taxon>
        <taxon>Cinchonoideae</taxon>
        <taxon>Cinchoneae</taxon>
        <taxon>Cinchona</taxon>
    </lineage>
</organism>
<keyword evidence="1" id="KW-0472">Membrane</keyword>
<dbReference type="InterPro" id="IPR058316">
    <property type="entry name" value="DUF8003"/>
</dbReference>
<gene>
    <name evidence="4" type="ORF">ACH5RR_041267</name>
</gene>
<keyword evidence="5" id="KW-1185">Reference proteome</keyword>
<feature type="transmembrane region" description="Helical" evidence="1">
    <location>
        <begin position="892"/>
        <end position="912"/>
    </location>
</feature>
<keyword evidence="2" id="KW-0732">Signal</keyword>
<protein>
    <recommendedName>
        <fullName evidence="3">DUF8003 domain-containing protein</fullName>
    </recommendedName>
</protein>
<proteinExistence type="predicted"/>
<dbReference type="Proteomes" id="UP001630127">
    <property type="component" value="Unassembled WGS sequence"/>
</dbReference>
<feature type="transmembrane region" description="Helical" evidence="1">
    <location>
        <begin position="1366"/>
        <end position="1390"/>
    </location>
</feature>
<feature type="transmembrane region" description="Helical" evidence="1">
    <location>
        <begin position="1330"/>
        <end position="1354"/>
    </location>
</feature>
<evidence type="ECO:0000313" key="5">
    <source>
        <dbReference type="Proteomes" id="UP001630127"/>
    </source>
</evidence>
<evidence type="ECO:0000313" key="4">
    <source>
        <dbReference type="EMBL" id="KAL3498535.1"/>
    </source>
</evidence>
<feature type="domain" description="DUF8003" evidence="3">
    <location>
        <begin position="804"/>
        <end position="878"/>
    </location>
</feature>
<keyword evidence="1" id="KW-1133">Transmembrane helix</keyword>
<reference evidence="4 5" key="1">
    <citation type="submission" date="2024-11" db="EMBL/GenBank/DDBJ databases">
        <title>A near-complete genome assembly of Cinchona calisaya.</title>
        <authorList>
            <person name="Lian D.C."/>
            <person name="Zhao X.W."/>
            <person name="Wei L."/>
        </authorList>
    </citation>
    <scope>NUCLEOTIDE SEQUENCE [LARGE SCALE GENOMIC DNA]</scope>
    <source>
        <tissue evidence="4">Nenye</tissue>
    </source>
</reference>
<dbReference type="PANTHER" id="PTHR31513:SF1">
    <property type="entry name" value="EPHRIN TYPE-B RECEPTOR"/>
    <property type="match status" value="1"/>
</dbReference>
<dbReference type="PANTHER" id="PTHR31513">
    <property type="entry name" value="EPHRIN TYPE-B RECEPTOR"/>
    <property type="match status" value="1"/>
</dbReference>
<evidence type="ECO:0000256" key="2">
    <source>
        <dbReference type="SAM" id="SignalP"/>
    </source>
</evidence>